<feature type="region of interest" description="Disordered" evidence="3">
    <location>
        <begin position="1"/>
        <end position="26"/>
    </location>
</feature>
<name>A0A2T0R131_9ACTN</name>
<dbReference type="Pfam" id="PF13692">
    <property type="entry name" value="Glyco_trans_1_4"/>
    <property type="match status" value="1"/>
</dbReference>
<sequence length="390" mass="41888">MRTAGTAAPTPVRSPGPTATADQRPPRTALVVADDPRHGLNRYAGVLDAALRAAGTGTSTEVVRRGSVASAVRAARRARRADVVHLQFTDRYFGSAVRQLPVVLTLRLALLGRPVVVTAHDFHTPRREVLAARPRSGRARLRAAAADATARALLGSASLVLTCTAAEQDKCAWTRPRRSAVVPHYVEDVARERVDDERTDDATIVVAGFIHRRKAQHLAVEALAHLPGFRLVLAGSADGRARQYLHDVLRTAAELGVEDRVSVTGYLDDDSMLRVLRRARVALAPYERIAASGSIATVAAVGVPLVVRAGDAVGDLVEACPSAVRTFAGDDPRAVAAAVLATTAEPLAQQRAELSRYSAQRGTDVTARRHVDLYRTLSSPRRARPLENRR</sequence>
<proteinExistence type="predicted"/>
<evidence type="ECO:0000313" key="5">
    <source>
        <dbReference type="Proteomes" id="UP000238083"/>
    </source>
</evidence>
<evidence type="ECO:0000313" key="4">
    <source>
        <dbReference type="EMBL" id="PRY12951.1"/>
    </source>
</evidence>
<dbReference type="Proteomes" id="UP000238083">
    <property type="component" value="Unassembled WGS sequence"/>
</dbReference>
<dbReference type="EMBL" id="PVZF01000009">
    <property type="protein sequence ID" value="PRY12951.1"/>
    <property type="molecule type" value="Genomic_DNA"/>
</dbReference>
<comment type="caution">
    <text evidence="4">The sequence shown here is derived from an EMBL/GenBank/DDBJ whole genome shotgun (WGS) entry which is preliminary data.</text>
</comment>
<evidence type="ECO:0000256" key="2">
    <source>
        <dbReference type="ARBA" id="ARBA00022679"/>
    </source>
</evidence>
<keyword evidence="2 4" id="KW-0808">Transferase</keyword>
<dbReference type="SUPFAM" id="SSF53756">
    <property type="entry name" value="UDP-Glycosyltransferase/glycogen phosphorylase"/>
    <property type="match status" value="1"/>
</dbReference>
<evidence type="ECO:0000256" key="3">
    <source>
        <dbReference type="SAM" id="MobiDB-lite"/>
    </source>
</evidence>
<evidence type="ECO:0000256" key="1">
    <source>
        <dbReference type="ARBA" id="ARBA00022676"/>
    </source>
</evidence>
<protein>
    <submittedName>
        <fullName evidence="4">Glycosyltransferase involved in cell wall biosynthesis</fullName>
    </submittedName>
</protein>
<gene>
    <name evidence="4" type="ORF">CLV37_109137</name>
</gene>
<keyword evidence="5" id="KW-1185">Reference proteome</keyword>
<organism evidence="4 5">
    <name type="scientific">Kineococcus rhizosphaerae</name>
    <dbReference type="NCBI Taxonomy" id="559628"/>
    <lineage>
        <taxon>Bacteria</taxon>
        <taxon>Bacillati</taxon>
        <taxon>Actinomycetota</taxon>
        <taxon>Actinomycetes</taxon>
        <taxon>Kineosporiales</taxon>
        <taxon>Kineosporiaceae</taxon>
        <taxon>Kineococcus</taxon>
    </lineage>
</organism>
<dbReference type="PANTHER" id="PTHR12526:SF510">
    <property type="entry name" value="D-INOSITOL 3-PHOSPHATE GLYCOSYLTRANSFERASE"/>
    <property type="match status" value="1"/>
</dbReference>
<accession>A0A2T0R131</accession>
<dbReference type="GO" id="GO:0016757">
    <property type="term" value="F:glycosyltransferase activity"/>
    <property type="evidence" value="ECO:0007669"/>
    <property type="project" value="UniProtKB-KW"/>
</dbReference>
<dbReference type="PANTHER" id="PTHR12526">
    <property type="entry name" value="GLYCOSYLTRANSFERASE"/>
    <property type="match status" value="1"/>
</dbReference>
<reference evidence="4 5" key="1">
    <citation type="submission" date="2018-03" db="EMBL/GenBank/DDBJ databases">
        <title>Genomic Encyclopedia of Archaeal and Bacterial Type Strains, Phase II (KMG-II): from individual species to whole genera.</title>
        <authorList>
            <person name="Goeker M."/>
        </authorList>
    </citation>
    <scope>NUCLEOTIDE SEQUENCE [LARGE SCALE GENOMIC DNA]</scope>
    <source>
        <strain evidence="4 5">DSM 19711</strain>
    </source>
</reference>
<dbReference type="AlphaFoldDB" id="A0A2T0R131"/>
<keyword evidence="1" id="KW-0328">Glycosyltransferase</keyword>
<dbReference type="Gene3D" id="3.40.50.2000">
    <property type="entry name" value="Glycogen Phosphorylase B"/>
    <property type="match status" value="1"/>
</dbReference>